<keyword evidence="12" id="KW-0804">Transcription</keyword>
<dbReference type="InterPro" id="IPR014001">
    <property type="entry name" value="Helicase_ATP-bd"/>
</dbReference>
<feature type="domain" description="Helicase ATP-binding" evidence="16">
    <location>
        <begin position="98"/>
        <end position="254"/>
    </location>
</feature>
<dbReference type="InterPro" id="IPR027417">
    <property type="entry name" value="P-loop_NTPase"/>
</dbReference>
<dbReference type="OrthoDB" id="4131at10239"/>
<evidence type="ECO:0000256" key="11">
    <source>
        <dbReference type="ARBA" id="ARBA00023159"/>
    </source>
</evidence>
<evidence type="ECO:0000256" key="2">
    <source>
        <dbReference type="ARBA" id="ARBA00008152"/>
    </source>
</evidence>
<evidence type="ECO:0000256" key="10">
    <source>
        <dbReference type="ARBA" id="ARBA00023015"/>
    </source>
</evidence>
<evidence type="ECO:0000256" key="3">
    <source>
        <dbReference type="ARBA" id="ARBA00017865"/>
    </source>
</evidence>
<evidence type="ECO:0000256" key="4">
    <source>
        <dbReference type="ARBA" id="ARBA00022741"/>
    </source>
</evidence>
<accession>A0A916NWN9</accession>
<dbReference type="GO" id="GO:0004386">
    <property type="term" value="F:helicase activity"/>
    <property type="evidence" value="ECO:0007669"/>
    <property type="project" value="UniProtKB-KW"/>
</dbReference>
<keyword evidence="6 17" id="KW-0347">Helicase</keyword>
<comment type="subcellular location">
    <subcellularLocation>
        <location evidence="1">Virion</location>
    </subcellularLocation>
</comment>
<dbReference type="PROSITE" id="PS00690">
    <property type="entry name" value="DEAH_ATP_HELICASE"/>
    <property type="match status" value="1"/>
</dbReference>
<dbReference type="EMBL" id="HF679131">
    <property type="protein sequence ID" value="CCU55377.1"/>
    <property type="molecule type" value="Genomic_DNA"/>
</dbReference>
<dbReference type="GO" id="GO:0005524">
    <property type="term" value="F:ATP binding"/>
    <property type="evidence" value="ECO:0007669"/>
    <property type="project" value="UniProtKB-KW"/>
</dbReference>
<reference evidence="17" key="1">
    <citation type="journal article" date="2013" name="J. Virol.">
        <title>New Insights into the Evolution of Entomopoxvirinae from the Complete Genome Sequences of Four Entomopoxviruses Infecting Adoxophyes honmai, Choristoneura biennis, Choristoneura rosaceana, and Mythimna separata.</title>
        <authorList>
            <person name="Theze J."/>
            <person name="Takatsuka J."/>
            <person name="Li Z."/>
            <person name="Gallais J."/>
            <person name="Doucet D."/>
            <person name="Arif B."/>
            <person name="Nakai M."/>
            <person name="Herniou E.A."/>
        </authorList>
    </citation>
    <scope>NUCLEOTIDE SEQUENCE</scope>
    <source>
        <strain evidence="17">Tokyo</strain>
    </source>
</reference>
<dbReference type="SUPFAM" id="SSF52540">
    <property type="entry name" value="P-loop containing nucleoside triphosphate hydrolases"/>
    <property type="match status" value="1"/>
</dbReference>
<evidence type="ECO:0000313" key="17">
    <source>
        <dbReference type="EMBL" id="CCU55377.1"/>
    </source>
</evidence>
<evidence type="ECO:0000256" key="13">
    <source>
        <dbReference type="ARBA" id="ARBA00032553"/>
    </source>
</evidence>
<dbReference type="InterPro" id="IPR001650">
    <property type="entry name" value="Helicase_C-like"/>
</dbReference>
<dbReference type="GO" id="GO:0003677">
    <property type="term" value="F:DNA binding"/>
    <property type="evidence" value="ECO:0007669"/>
    <property type="project" value="InterPro"/>
</dbReference>
<dbReference type="SMART" id="SM00487">
    <property type="entry name" value="DEXDc"/>
    <property type="match status" value="1"/>
</dbReference>
<dbReference type="Pfam" id="PF04851">
    <property type="entry name" value="ResIII"/>
    <property type="match status" value="1"/>
</dbReference>
<evidence type="ECO:0000256" key="12">
    <source>
        <dbReference type="ARBA" id="ARBA00023163"/>
    </source>
</evidence>
<proteinExistence type="inferred from homology"/>
<sequence length="469" mass="55844">MIKYIKLTKNLFKLFKSKIKFNEILVYDNNLNFILLTDKIIKDNEFLELDIIYPIFLYNKNDDVIDKIYNFTSDIKCKYQLRDDQTPIVNKILDIHNIYSSNAPIYISLVCPCGFGKTILSIDILCNLKYKCAIIVPRKFIIKQWVDKIEDKNNIFMSLDGRKSAIDKINNNLKCDIFICPDKHLENENIRNYIYDNFSMIIIDEAHRYNLNKNITMTRFLYNNIFKFCIFLTATPSNNMNAFVQEHIEVCSDLNKNINVNKNLVIFEMKQNEYKKYNNSQYNYSMGKINNNNFKNIYTKNYYYKYLLSLDEQRNNDIIEIIYKNTILHNTKALILTDYRDHMKTIYNLLKKTYIKDDVYIYDVEDKKCNDLFTSINKDKYIIISTISACSESLDINNLNTFHMLLPITNMKTLTQCAGRILRDFKDDKYIYIYNFSYTTDTINMYNNDKTLMAKMCLSEWKCNELKCS</sequence>
<keyword evidence="11" id="KW-0010">Activator</keyword>
<gene>
    <name evidence="17" type="ORF">AHEV_056</name>
</gene>
<dbReference type="PANTHER" id="PTHR47396">
    <property type="entry name" value="TYPE I RESTRICTION ENZYME ECOKI R PROTEIN"/>
    <property type="match status" value="1"/>
</dbReference>
<evidence type="ECO:0000256" key="5">
    <source>
        <dbReference type="ARBA" id="ARBA00022801"/>
    </source>
</evidence>
<dbReference type="InterPro" id="IPR002464">
    <property type="entry name" value="DNA/RNA_helicase_DEAH_CS"/>
</dbReference>
<comment type="function">
    <text evidence="14">DNA helicase which seems to act as a postreplicative transcription termination factor. Involved in ATP-dependent release of nascent RNA. Forms a stable complex with single-stranded DNA, and to a lesser extent RNA.</text>
</comment>
<keyword evidence="18" id="KW-1185">Reference proteome</keyword>
<organism evidence="17 18">
    <name type="scientific">Adoxophyes honmai entomopoxvirus 'L'</name>
    <dbReference type="NCBI Taxonomy" id="1293540"/>
    <lineage>
        <taxon>Viruses</taxon>
        <taxon>Varidnaviria</taxon>
        <taxon>Bamfordvirae</taxon>
        <taxon>Nucleocytoviricota</taxon>
        <taxon>Pokkesviricetes</taxon>
        <taxon>Chitovirales</taxon>
        <taxon>Poxviridae</taxon>
        <taxon>Entomopoxvirinae</taxon>
        <taxon>Betaentomopoxvirus</taxon>
        <taxon>Betaentomopoxvirus ahonmai</taxon>
    </lineage>
</organism>
<keyword evidence="9" id="KW-0426">Late protein</keyword>
<comment type="similarity">
    <text evidence="15">Belongs to the helicase family. Poxviruses subfamily.</text>
</comment>
<evidence type="ECO:0000259" key="16">
    <source>
        <dbReference type="PROSITE" id="PS51192"/>
    </source>
</evidence>
<evidence type="ECO:0000256" key="1">
    <source>
        <dbReference type="ARBA" id="ARBA00004328"/>
    </source>
</evidence>
<dbReference type="InterPro" id="IPR050742">
    <property type="entry name" value="Helicase_Restrict-Modif_Enz"/>
</dbReference>
<keyword evidence="4" id="KW-0547">Nucleotide-binding</keyword>
<evidence type="ECO:0000256" key="7">
    <source>
        <dbReference type="ARBA" id="ARBA00022840"/>
    </source>
</evidence>
<comment type="similarity">
    <text evidence="2">Belongs to the helicase family. VETF subfamily.</text>
</comment>
<dbReference type="PANTHER" id="PTHR47396:SF1">
    <property type="entry name" value="ATP-DEPENDENT HELICASE IRC3-RELATED"/>
    <property type="match status" value="1"/>
</dbReference>
<dbReference type="InterPro" id="IPR006935">
    <property type="entry name" value="Helicase/UvrB_N"/>
</dbReference>
<dbReference type="Proteomes" id="UP000792575">
    <property type="component" value="Genome"/>
</dbReference>
<evidence type="ECO:0000256" key="9">
    <source>
        <dbReference type="ARBA" id="ARBA00022921"/>
    </source>
</evidence>
<protein>
    <recommendedName>
        <fullName evidence="3">Early transcription factor 70 kDa subunit</fullName>
    </recommendedName>
    <alternativeName>
        <fullName evidence="13">ATP-dependent helicase VETFS</fullName>
    </alternativeName>
</protein>
<keyword evidence="8" id="KW-0946">Virion</keyword>
<evidence type="ECO:0000256" key="15">
    <source>
        <dbReference type="ARBA" id="ARBA00038498"/>
    </source>
</evidence>
<evidence type="ECO:0000256" key="6">
    <source>
        <dbReference type="ARBA" id="ARBA00022806"/>
    </source>
</evidence>
<dbReference type="Pfam" id="PF00271">
    <property type="entry name" value="Helicase_C"/>
    <property type="match status" value="1"/>
</dbReference>
<dbReference type="GO" id="GO:0016787">
    <property type="term" value="F:hydrolase activity"/>
    <property type="evidence" value="ECO:0007669"/>
    <property type="project" value="UniProtKB-KW"/>
</dbReference>
<evidence type="ECO:0000256" key="14">
    <source>
        <dbReference type="ARBA" id="ARBA00037581"/>
    </source>
</evidence>
<keyword evidence="5" id="KW-0378">Hydrolase</keyword>
<keyword evidence="7" id="KW-0067">ATP-binding</keyword>
<dbReference type="CDD" id="cd18785">
    <property type="entry name" value="SF2_C"/>
    <property type="match status" value="1"/>
</dbReference>
<dbReference type="KEGG" id="vg:15613985"/>
<dbReference type="GeneID" id="15613985"/>
<dbReference type="PROSITE" id="PS51192">
    <property type="entry name" value="HELICASE_ATP_BIND_1"/>
    <property type="match status" value="1"/>
</dbReference>
<evidence type="ECO:0000313" key="18">
    <source>
        <dbReference type="Proteomes" id="UP000792575"/>
    </source>
</evidence>
<dbReference type="Gene3D" id="3.40.50.300">
    <property type="entry name" value="P-loop containing nucleotide triphosphate hydrolases"/>
    <property type="match status" value="2"/>
</dbReference>
<name>A0A916NWN9_9POXV</name>
<keyword evidence="10" id="KW-0805">Transcription regulation</keyword>
<evidence type="ECO:0000256" key="8">
    <source>
        <dbReference type="ARBA" id="ARBA00022844"/>
    </source>
</evidence>
<dbReference type="GO" id="GO:0044423">
    <property type="term" value="C:virion component"/>
    <property type="evidence" value="ECO:0007669"/>
    <property type="project" value="UniProtKB-KW"/>
</dbReference>
<dbReference type="RefSeq" id="YP_008003879.1">
    <property type="nucleotide sequence ID" value="NC_021247.1"/>
</dbReference>